<dbReference type="SUPFAM" id="SSF111126">
    <property type="entry name" value="Ligand-binding domain in the NO signalling and Golgi transport"/>
    <property type="match status" value="1"/>
</dbReference>
<evidence type="ECO:0000256" key="2">
    <source>
        <dbReference type="ARBA" id="ARBA00004222"/>
    </source>
</evidence>
<keyword evidence="8" id="KW-0333">Golgi apparatus</keyword>
<dbReference type="GO" id="GO:0005794">
    <property type="term" value="C:Golgi apparatus"/>
    <property type="evidence" value="ECO:0007669"/>
    <property type="project" value="UniProtKB-SubCell"/>
</dbReference>
<gene>
    <name evidence="9" type="primary">TRAPPC3L</name>
</gene>
<dbReference type="InterPro" id="IPR024096">
    <property type="entry name" value="NO_sig/Golgi_transp_ligand-bd"/>
</dbReference>
<keyword evidence="7" id="KW-0931">ER-Golgi transport</keyword>
<evidence type="ECO:0000256" key="1">
    <source>
        <dbReference type="ARBA" id="ARBA00002910"/>
    </source>
</evidence>
<dbReference type="Ensembl" id="ENSDNVT00000012325.1">
    <property type="protein sequence ID" value="ENSDNVP00000010243.1"/>
    <property type="gene ID" value="ENSDNVG00000007240.1"/>
</dbReference>
<dbReference type="InterPro" id="IPR007194">
    <property type="entry name" value="TRAPP_component"/>
</dbReference>
<dbReference type="GO" id="GO:0005783">
    <property type="term" value="C:endoplasmic reticulum"/>
    <property type="evidence" value="ECO:0007669"/>
    <property type="project" value="UniProtKB-SubCell"/>
</dbReference>
<keyword evidence="6" id="KW-0256">Endoplasmic reticulum</keyword>
<dbReference type="Proteomes" id="UP000694423">
    <property type="component" value="Unplaced"/>
</dbReference>
<dbReference type="InterPro" id="IPR016721">
    <property type="entry name" value="Bet3"/>
</dbReference>
<evidence type="ECO:0000256" key="6">
    <source>
        <dbReference type="ARBA" id="ARBA00022824"/>
    </source>
</evidence>
<sequence>MSRPPGRKQDNHKIDWHLPTISSSASAHHMSRELFVLTYGALVAQLCKDYEKDEDVNTCLDRMGYGIGVRLIEDFLARSAVKKCRSYSETAEMIAQYDICTTNHSRALPLPAWMSETCRDTLVAFKMYLGVTPSVSCTSATGDEFSLILDKNPLVDFVEELPAERASLCYCNLLCGVIRGALEMVHLAAEVTFLQDKLKGDAVTEIGIIFLRKTEDKKHKRNK</sequence>
<reference evidence="9" key="2">
    <citation type="submission" date="2025-09" db="UniProtKB">
        <authorList>
            <consortium name="Ensembl"/>
        </authorList>
    </citation>
    <scope>IDENTIFICATION</scope>
</reference>
<dbReference type="PANTHER" id="PTHR13048">
    <property type="entry name" value="TRAFFICKING PROTEIN PARTICLE COMPLEX SUBUNIT 3"/>
    <property type="match status" value="1"/>
</dbReference>
<reference evidence="9" key="1">
    <citation type="submission" date="2025-08" db="UniProtKB">
        <authorList>
            <consortium name="Ensembl"/>
        </authorList>
    </citation>
    <scope>IDENTIFICATION</scope>
</reference>
<evidence type="ECO:0000256" key="7">
    <source>
        <dbReference type="ARBA" id="ARBA00022892"/>
    </source>
</evidence>
<evidence type="ECO:0000256" key="3">
    <source>
        <dbReference type="ARBA" id="ARBA00004240"/>
    </source>
</evidence>
<name>A0A8C4JMF3_DRONO</name>
<comment type="subcellular location">
    <subcellularLocation>
        <location evidence="3">Endoplasmic reticulum</location>
    </subcellularLocation>
    <subcellularLocation>
        <location evidence="2">Golgi apparatus</location>
        <location evidence="2">cis-Golgi network</location>
    </subcellularLocation>
</comment>
<dbReference type="CDD" id="cd14942">
    <property type="entry name" value="TRAPPC3_bet3"/>
    <property type="match status" value="1"/>
</dbReference>
<accession>A0A8C4JMF3</accession>
<keyword evidence="10" id="KW-1185">Reference proteome</keyword>
<evidence type="ECO:0000256" key="4">
    <source>
        <dbReference type="ARBA" id="ARBA00006218"/>
    </source>
</evidence>
<dbReference type="GO" id="GO:0048193">
    <property type="term" value="P:Golgi vesicle transport"/>
    <property type="evidence" value="ECO:0007669"/>
    <property type="project" value="InterPro"/>
</dbReference>
<dbReference type="GO" id="GO:0030008">
    <property type="term" value="C:TRAPP complex"/>
    <property type="evidence" value="ECO:0007669"/>
    <property type="project" value="InterPro"/>
</dbReference>
<evidence type="ECO:0000256" key="5">
    <source>
        <dbReference type="ARBA" id="ARBA00022448"/>
    </source>
</evidence>
<comment type="similarity">
    <text evidence="4">Belongs to the TRAPP small subunits family. BET3 subfamily.</text>
</comment>
<comment type="function">
    <text evidence="1">May play a role in vesicular transport from endoplasmic reticulum to Golgi.</text>
</comment>
<dbReference type="Gene3D" id="3.30.1380.20">
    <property type="entry name" value="Trafficking protein particle complex subunit 3"/>
    <property type="match status" value="1"/>
</dbReference>
<dbReference type="Pfam" id="PF04051">
    <property type="entry name" value="TRAPP"/>
    <property type="match status" value="1"/>
</dbReference>
<evidence type="ECO:0000313" key="10">
    <source>
        <dbReference type="Proteomes" id="UP000694423"/>
    </source>
</evidence>
<dbReference type="PIRSF" id="PIRSF018293">
    <property type="entry name" value="TRAPP_I_complex_Bet3"/>
    <property type="match status" value="1"/>
</dbReference>
<keyword evidence="5" id="KW-0813">Transport</keyword>
<protein>
    <submittedName>
        <fullName evidence="9">Trafficking protein particle complex subunit 3L</fullName>
    </submittedName>
</protein>
<proteinExistence type="inferred from homology"/>
<organism evidence="9 10">
    <name type="scientific">Dromaius novaehollandiae</name>
    <name type="common">Emu</name>
    <dbReference type="NCBI Taxonomy" id="8790"/>
    <lineage>
        <taxon>Eukaryota</taxon>
        <taxon>Metazoa</taxon>
        <taxon>Chordata</taxon>
        <taxon>Craniata</taxon>
        <taxon>Vertebrata</taxon>
        <taxon>Euteleostomi</taxon>
        <taxon>Archelosauria</taxon>
        <taxon>Archosauria</taxon>
        <taxon>Dinosauria</taxon>
        <taxon>Saurischia</taxon>
        <taxon>Theropoda</taxon>
        <taxon>Coelurosauria</taxon>
        <taxon>Aves</taxon>
        <taxon>Palaeognathae</taxon>
        <taxon>Casuariiformes</taxon>
        <taxon>Dromaiidae</taxon>
        <taxon>Dromaius</taxon>
    </lineage>
</organism>
<evidence type="ECO:0000313" key="9">
    <source>
        <dbReference type="Ensembl" id="ENSDNVP00000010243.1"/>
    </source>
</evidence>
<dbReference type="AlphaFoldDB" id="A0A8C4JMF3"/>
<evidence type="ECO:0000256" key="8">
    <source>
        <dbReference type="ARBA" id="ARBA00023034"/>
    </source>
</evidence>